<reference evidence="4" key="1">
    <citation type="submission" date="2021-02" db="EMBL/GenBank/DDBJ databases">
        <authorList>
            <person name="Nowell W R."/>
        </authorList>
    </citation>
    <scope>NUCLEOTIDE SEQUENCE</scope>
</reference>
<keyword evidence="1" id="KW-0853">WD repeat</keyword>
<dbReference type="SUPFAM" id="SSF50978">
    <property type="entry name" value="WD40 repeat-like"/>
    <property type="match status" value="1"/>
</dbReference>
<dbReference type="Proteomes" id="UP000663881">
    <property type="component" value="Unassembled WGS sequence"/>
</dbReference>
<dbReference type="InterPro" id="IPR036322">
    <property type="entry name" value="WD40_repeat_dom_sf"/>
</dbReference>
<keyword evidence="5" id="KW-1185">Reference proteome</keyword>
<evidence type="ECO:0000313" key="5">
    <source>
        <dbReference type="Proteomes" id="UP000663832"/>
    </source>
</evidence>
<name>A0A818LEW3_9BILA</name>
<dbReference type="OrthoDB" id="1667587at2759"/>
<protein>
    <submittedName>
        <fullName evidence="4">Uncharacterized protein</fullName>
    </submittedName>
</protein>
<organism evidence="4 6">
    <name type="scientific">Adineta steineri</name>
    <dbReference type="NCBI Taxonomy" id="433720"/>
    <lineage>
        <taxon>Eukaryota</taxon>
        <taxon>Metazoa</taxon>
        <taxon>Spiralia</taxon>
        <taxon>Gnathifera</taxon>
        <taxon>Rotifera</taxon>
        <taxon>Eurotatoria</taxon>
        <taxon>Bdelloidea</taxon>
        <taxon>Adinetida</taxon>
        <taxon>Adinetidae</taxon>
        <taxon>Adineta</taxon>
    </lineage>
</organism>
<dbReference type="PANTHER" id="PTHR11227">
    <property type="entry name" value="WD-REPEAT PROTEIN INTERACTING WITH PHOSPHOINOSIDES WIPI -RELATED"/>
    <property type="match status" value="1"/>
</dbReference>
<comment type="caution">
    <text evidence="4">The sequence shown here is derived from an EMBL/GenBank/DDBJ whole genome shotgun (WGS) entry which is preliminary data.</text>
</comment>
<dbReference type="EMBL" id="CAJNOM010000148">
    <property type="protein sequence ID" value="CAF1141041.1"/>
    <property type="molecule type" value="Genomic_DNA"/>
</dbReference>
<gene>
    <name evidence="4" type="ORF">OKA104_LOCUS5109</name>
    <name evidence="3" type="ORF">QVE165_LOCUS22480</name>
</gene>
<sequence>MSSNRNTRTKTDVLSLRFNQDSSCFICATCDGIRVFNVEPLALKCFLGVGRTTYAEMLYRTNLIAYVLADYAPGLASNVVNIYDNQRKTHVLKLCFKTSIMSVRMSRTKLLVILMNKIHIFSFPNQCQLLHTIETKDNPKGLCELSNNDGSLIAFPFNTKSKGGFIQLLYGLSNDL</sequence>
<dbReference type="AlphaFoldDB" id="A0A818LEW3"/>
<evidence type="ECO:0000313" key="6">
    <source>
        <dbReference type="Proteomes" id="UP000663881"/>
    </source>
</evidence>
<dbReference type="InterPro" id="IPR048720">
    <property type="entry name" value="PROPPIN"/>
</dbReference>
<dbReference type="Pfam" id="PF21032">
    <property type="entry name" value="PROPPIN"/>
    <property type="match status" value="1"/>
</dbReference>
<evidence type="ECO:0000256" key="1">
    <source>
        <dbReference type="ARBA" id="ARBA00022574"/>
    </source>
</evidence>
<evidence type="ECO:0000256" key="2">
    <source>
        <dbReference type="ARBA" id="ARBA00022737"/>
    </source>
</evidence>
<dbReference type="Proteomes" id="UP000663832">
    <property type="component" value="Unassembled WGS sequence"/>
</dbReference>
<accession>A0A818LEW3</accession>
<proteinExistence type="predicted"/>
<evidence type="ECO:0000313" key="4">
    <source>
        <dbReference type="EMBL" id="CAF3571183.1"/>
    </source>
</evidence>
<evidence type="ECO:0000313" key="3">
    <source>
        <dbReference type="EMBL" id="CAF1141041.1"/>
    </source>
</evidence>
<keyword evidence="2" id="KW-0677">Repeat</keyword>
<dbReference type="EMBL" id="CAJOAY010000174">
    <property type="protein sequence ID" value="CAF3571183.1"/>
    <property type="molecule type" value="Genomic_DNA"/>
</dbReference>